<evidence type="ECO:0000256" key="11">
    <source>
        <dbReference type="PIRSR" id="PIRSR600823-2"/>
    </source>
</evidence>
<dbReference type="PRINTS" id="PR00458">
    <property type="entry name" value="PEROXIDASE"/>
</dbReference>
<keyword evidence="9 13" id="KW-1015">Disulfide bond</keyword>
<dbReference type="GO" id="GO:0046872">
    <property type="term" value="F:metal ion binding"/>
    <property type="evidence" value="ECO:0007669"/>
    <property type="project" value="UniProtKB-UniRule"/>
</dbReference>
<dbReference type="GO" id="GO:0140825">
    <property type="term" value="F:lactoperoxidase activity"/>
    <property type="evidence" value="ECO:0007669"/>
    <property type="project" value="UniProtKB-EC"/>
</dbReference>
<dbReference type="OrthoDB" id="2113341at2759"/>
<comment type="catalytic activity">
    <reaction evidence="1 14">
        <text>2 a phenolic donor + H2O2 = 2 a phenolic radical donor + 2 H2O</text>
        <dbReference type="Rhea" id="RHEA:56136"/>
        <dbReference type="ChEBI" id="CHEBI:15377"/>
        <dbReference type="ChEBI" id="CHEBI:16240"/>
        <dbReference type="ChEBI" id="CHEBI:139520"/>
        <dbReference type="ChEBI" id="CHEBI:139521"/>
        <dbReference type="EC" id="1.11.1.7"/>
    </reaction>
</comment>
<feature type="binding site" evidence="12">
    <location>
        <position position="78"/>
    </location>
    <ligand>
        <name>Ca(2+)</name>
        <dbReference type="ChEBI" id="CHEBI:29108"/>
        <label>1</label>
    </ligand>
</feature>
<evidence type="ECO:0000256" key="14">
    <source>
        <dbReference type="RuleBase" id="RU362060"/>
    </source>
</evidence>
<protein>
    <recommendedName>
        <fullName evidence="14">Peroxidase</fullName>
        <ecNumber evidence="14">1.11.1.7</ecNumber>
    </recommendedName>
</protein>
<sequence length="313" mass="34321">MAASKAIVLVLLMLVAPALSGNMMAGPLHYDYYSSSCPKAEVVVRKTMEEIITRGPTMGAAFLKMFFIDCFTQGCDASLLLDPTEKDPKVEKYFYKSGYMMRAVGAVDEIKSALEAVCPGVVSCADILALAARDSTTISGGFSFPMPTGRRDALFSFPYYDFEHILPYMYFGLQTLIDSFSIRGFDVDDLRRQPTVYPTVDATMNATYANELRKVCPPESIDVPVAVNNNRVTDPNVLSNQYYSNVLSGQVLFVSDQTLTSRNDTTANVAFYAGNPLAWKVHFAVALVKMSGLDVLTGTEGEVRKVCNAINTK</sequence>
<dbReference type="PRINTS" id="PR00461">
    <property type="entry name" value="PLPEROXIDASE"/>
</dbReference>
<dbReference type="GO" id="GO:0020037">
    <property type="term" value="F:heme binding"/>
    <property type="evidence" value="ECO:0007669"/>
    <property type="project" value="UniProtKB-UniRule"/>
</dbReference>
<feature type="disulfide bond" evidence="13">
    <location>
        <begin position="70"/>
        <end position="75"/>
    </location>
</feature>
<accession>A0A5J9UMJ3</accession>
<feature type="signal peptide" evidence="14">
    <location>
        <begin position="1"/>
        <end position="20"/>
    </location>
</feature>
<evidence type="ECO:0000256" key="9">
    <source>
        <dbReference type="ARBA" id="ARBA00023157"/>
    </source>
</evidence>
<evidence type="ECO:0000313" key="17">
    <source>
        <dbReference type="Proteomes" id="UP000324897"/>
    </source>
</evidence>
<evidence type="ECO:0000313" key="16">
    <source>
        <dbReference type="EMBL" id="TVU24665.1"/>
    </source>
</evidence>
<evidence type="ECO:0000256" key="10">
    <source>
        <dbReference type="ARBA" id="ARBA00023324"/>
    </source>
</evidence>
<keyword evidence="10 14" id="KW-0376">Hydrogen peroxide</keyword>
<keyword evidence="14" id="KW-0964">Secreted</keyword>
<feature type="binding site" evidence="11">
    <location>
        <position position="167"/>
    </location>
    <ligand>
        <name>substrate</name>
    </ligand>
</feature>
<dbReference type="InterPro" id="IPR010255">
    <property type="entry name" value="Haem_peroxidase_sf"/>
</dbReference>
<evidence type="ECO:0000256" key="13">
    <source>
        <dbReference type="PIRSR" id="PIRSR600823-5"/>
    </source>
</evidence>
<keyword evidence="4 14" id="KW-0349">Heme</keyword>
<dbReference type="InterPro" id="IPR002016">
    <property type="entry name" value="Haem_peroxidase"/>
</dbReference>
<evidence type="ECO:0000256" key="6">
    <source>
        <dbReference type="ARBA" id="ARBA00022837"/>
    </source>
</evidence>
<name>A0A5J9UMJ3_9POAL</name>
<dbReference type="GO" id="GO:0042744">
    <property type="term" value="P:hydrogen peroxide catabolic process"/>
    <property type="evidence" value="ECO:0007669"/>
    <property type="project" value="UniProtKB-KW"/>
</dbReference>
<keyword evidence="3 14" id="KW-0575">Peroxidase</keyword>
<comment type="cofactor">
    <cofactor evidence="12 14">
        <name>Ca(2+)</name>
        <dbReference type="ChEBI" id="CHEBI:29108"/>
    </cofactor>
    <text evidence="12 14">Binds 2 calcium ions per subunit.</text>
</comment>
<comment type="subcellular location">
    <subcellularLocation>
        <location evidence="2 14">Secreted</location>
    </subcellularLocation>
</comment>
<dbReference type="CDD" id="cd00693">
    <property type="entry name" value="secretory_peroxidase"/>
    <property type="match status" value="1"/>
</dbReference>
<comment type="cofactor">
    <cofactor evidence="14">
        <name>heme b</name>
        <dbReference type="ChEBI" id="CHEBI:60344"/>
    </cofactor>
    <text evidence="14">Binds 1 heme b (iron(II)-protoporphyrin IX) group per subunit.</text>
</comment>
<organism evidence="16 17">
    <name type="scientific">Eragrostis curvula</name>
    <name type="common">weeping love grass</name>
    <dbReference type="NCBI Taxonomy" id="38414"/>
    <lineage>
        <taxon>Eukaryota</taxon>
        <taxon>Viridiplantae</taxon>
        <taxon>Streptophyta</taxon>
        <taxon>Embryophyta</taxon>
        <taxon>Tracheophyta</taxon>
        <taxon>Spermatophyta</taxon>
        <taxon>Magnoliopsida</taxon>
        <taxon>Liliopsida</taxon>
        <taxon>Poales</taxon>
        <taxon>Poaceae</taxon>
        <taxon>PACMAD clade</taxon>
        <taxon>Chloridoideae</taxon>
        <taxon>Eragrostideae</taxon>
        <taxon>Eragrostidinae</taxon>
        <taxon>Eragrostis</taxon>
    </lineage>
</organism>
<evidence type="ECO:0000256" key="2">
    <source>
        <dbReference type="ARBA" id="ARBA00004613"/>
    </source>
</evidence>
<dbReference type="EMBL" id="RWGY01000013">
    <property type="protein sequence ID" value="TVU24665.1"/>
    <property type="molecule type" value="Genomic_DNA"/>
</dbReference>
<evidence type="ECO:0000256" key="12">
    <source>
        <dbReference type="PIRSR" id="PIRSR600823-3"/>
    </source>
</evidence>
<dbReference type="PANTHER" id="PTHR31517">
    <property type="match status" value="1"/>
</dbReference>
<feature type="domain" description="Plant heme peroxidase family profile" evidence="15">
    <location>
        <begin position="27"/>
        <end position="311"/>
    </location>
</feature>
<dbReference type="Pfam" id="PF00141">
    <property type="entry name" value="peroxidase"/>
    <property type="match status" value="1"/>
</dbReference>
<dbReference type="AlphaFoldDB" id="A0A5J9UMJ3"/>
<keyword evidence="6 12" id="KW-0106">Calcium</keyword>
<dbReference type="Gene3D" id="1.10.420.10">
    <property type="entry name" value="Peroxidase, domain 2"/>
    <property type="match status" value="2"/>
</dbReference>
<dbReference type="PROSITE" id="PS50873">
    <property type="entry name" value="PEROXIDASE_4"/>
    <property type="match status" value="1"/>
</dbReference>
<keyword evidence="5 12" id="KW-0479">Metal-binding</keyword>
<comment type="similarity">
    <text evidence="14">Belongs to the peroxidase family. Classical plant (class III) peroxidase subfamily.</text>
</comment>
<feature type="disulfide bond" evidence="13">
    <location>
        <begin position="124"/>
        <end position="307"/>
    </location>
</feature>
<evidence type="ECO:0000256" key="3">
    <source>
        <dbReference type="ARBA" id="ARBA00022559"/>
    </source>
</evidence>
<dbReference type="Gene3D" id="1.10.520.10">
    <property type="match status" value="2"/>
</dbReference>
<dbReference type="InterPro" id="IPR000823">
    <property type="entry name" value="Peroxidase_pln"/>
</dbReference>
<feature type="binding site" evidence="12">
    <location>
        <position position="74"/>
    </location>
    <ligand>
        <name>Ca(2+)</name>
        <dbReference type="ChEBI" id="CHEBI:29108"/>
        <label>1</label>
    </ligand>
</feature>
<keyword evidence="14" id="KW-0732">Signal</keyword>
<dbReference type="GO" id="GO:0006979">
    <property type="term" value="P:response to oxidative stress"/>
    <property type="evidence" value="ECO:0007669"/>
    <property type="project" value="UniProtKB-UniRule"/>
</dbReference>
<dbReference type="Proteomes" id="UP000324897">
    <property type="component" value="Chromosome 2"/>
</dbReference>
<feature type="binding site" evidence="12">
    <location>
        <position position="91"/>
    </location>
    <ligand>
        <name>Ca(2+)</name>
        <dbReference type="ChEBI" id="CHEBI:29108"/>
        <label>1</label>
    </ligand>
</feature>
<feature type="non-terminal residue" evidence="16">
    <location>
        <position position="1"/>
    </location>
</feature>
<comment type="function">
    <text evidence="14">Removal of H(2)O(2), oxidation of toxic reductants, biosynthesis and degradation of lignin, suberization, auxin catabolism, response to environmental stresses such as wounding, pathogen attack and oxidative stress.</text>
</comment>
<dbReference type="GO" id="GO:0005576">
    <property type="term" value="C:extracellular region"/>
    <property type="evidence" value="ECO:0007669"/>
    <property type="project" value="UniProtKB-SubCell"/>
</dbReference>
<keyword evidence="17" id="KW-1185">Reference proteome</keyword>
<evidence type="ECO:0000259" key="15">
    <source>
        <dbReference type="PROSITE" id="PS50873"/>
    </source>
</evidence>
<evidence type="ECO:0000256" key="7">
    <source>
        <dbReference type="ARBA" id="ARBA00023002"/>
    </source>
</evidence>
<feature type="binding site" evidence="12">
    <location>
        <position position="69"/>
    </location>
    <ligand>
        <name>Ca(2+)</name>
        <dbReference type="ChEBI" id="CHEBI:29108"/>
        <label>1</label>
    </ligand>
</feature>
<dbReference type="PANTHER" id="PTHR31517:SF84">
    <property type="entry name" value="PEROXIDASE"/>
    <property type="match status" value="1"/>
</dbReference>
<reference evidence="16 17" key="1">
    <citation type="journal article" date="2019" name="Sci. Rep.">
        <title>A high-quality genome of Eragrostis curvula grass provides insights into Poaceae evolution and supports new strategies to enhance forage quality.</title>
        <authorList>
            <person name="Carballo J."/>
            <person name="Santos B.A.C.M."/>
            <person name="Zappacosta D."/>
            <person name="Garbus I."/>
            <person name="Selva J.P."/>
            <person name="Gallo C.A."/>
            <person name="Diaz A."/>
            <person name="Albertini E."/>
            <person name="Caccamo M."/>
            <person name="Echenique V."/>
        </authorList>
    </citation>
    <scope>NUCLEOTIDE SEQUENCE [LARGE SCALE GENOMIC DNA]</scope>
    <source>
        <strain evidence="17">cv. Victoria</strain>
        <tissue evidence="16">Leaf</tissue>
    </source>
</reference>
<dbReference type="InterPro" id="IPR033905">
    <property type="entry name" value="Secretory_peroxidase"/>
</dbReference>
<dbReference type="Gramene" id="TVU24665">
    <property type="protein sequence ID" value="TVU24665"/>
    <property type="gene ID" value="EJB05_27114"/>
</dbReference>
<dbReference type="SUPFAM" id="SSF48113">
    <property type="entry name" value="Heme-dependent peroxidases"/>
    <property type="match status" value="1"/>
</dbReference>
<feature type="disulfide bond" evidence="13">
    <location>
        <begin position="37"/>
        <end position="118"/>
    </location>
</feature>
<comment type="caution">
    <text evidence="16">The sequence shown here is derived from an EMBL/GenBank/DDBJ whole genome shotgun (WGS) entry which is preliminary data.</text>
</comment>
<keyword evidence="7 14" id="KW-0560">Oxidoreductase</keyword>
<evidence type="ECO:0000256" key="5">
    <source>
        <dbReference type="ARBA" id="ARBA00022723"/>
    </source>
</evidence>
<dbReference type="EC" id="1.11.1.7" evidence="14"/>
<evidence type="ECO:0000256" key="1">
    <source>
        <dbReference type="ARBA" id="ARBA00000189"/>
    </source>
</evidence>
<gene>
    <name evidence="16" type="ORF">EJB05_27114</name>
</gene>
<proteinExistence type="inferred from homology"/>
<feature type="chain" id="PRO_5023962211" description="Peroxidase" evidence="14">
    <location>
        <begin position="21"/>
        <end position="313"/>
    </location>
</feature>
<keyword evidence="8 14" id="KW-0408">Iron</keyword>
<evidence type="ECO:0000256" key="4">
    <source>
        <dbReference type="ARBA" id="ARBA00022617"/>
    </source>
</evidence>
<evidence type="ECO:0000256" key="8">
    <source>
        <dbReference type="ARBA" id="ARBA00023004"/>
    </source>
</evidence>
<feature type="binding site" evidence="12">
    <location>
        <position position="76"/>
    </location>
    <ligand>
        <name>Ca(2+)</name>
        <dbReference type="ChEBI" id="CHEBI:29108"/>
        <label>1</label>
    </ligand>
</feature>